<dbReference type="SUPFAM" id="SSF88946">
    <property type="entry name" value="Sigma2 domain of RNA polymerase sigma factors"/>
    <property type="match status" value="1"/>
</dbReference>
<comment type="caution">
    <text evidence="7">The sequence shown here is derived from an EMBL/GenBank/DDBJ whole genome shotgun (WGS) entry which is preliminary data.</text>
</comment>
<reference evidence="7 8" key="1">
    <citation type="submission" date="2021-06" db="EMBL/GenBank/DDBJ databases">
        <title>Nitratireductor porphyridii sp. nov., isolated from a small marine red alga, Porphyridium purpureum in South Korea.</title>
        <authorList>
            <person name="Kim K.H."/>
            <person name="Kristyanto S."/>
            <person name="Jeon C.O."/>
        </authorList>
    </citation>
    <scope>NUCLEOTIDE SEQUENCE [LARGE SCALE GENOMIC DNA]</scope>
    <source>
        <strain evidence="7 8">R6</strain>
    </source>
</reference>
<dbReference type="EMBL" id="JAHSQO010000007">
    <property type="protein sequence ID" value="MBY8918638.1"/>
    <property type="molecule type" value="Genomic_DNA"/>
</dbReference>
<dbReference type="Pfam" id="PF22029">
    <property type="entry name" value="PhyR_sigma2"/>
    <property type="match status" value="1"/>
</dbReference>
<keyword evidence="4" id="KW-0804">Transcription</keyword>
<dbReference type="PANTHER" id="PTHR43133:SF25">
    <property type="entry name" value="RNA POLYMERASE SIGMA FACTOR RFAY-RELATED"/>
    <property type="match status" value="1"/>
</dbReference>
<protein>
    <submittedName>
        <fullName evidence="7">Sigma-70 family RNA polymerase sigma factor</fullName>
    </submittedName>
</protein>
<dbReference type="Gene3D" id="1.10.10.10">
    <property type="entry name" value="Winged helix-like DNA-binding domain superfamily/Winged helix DNA-binding domain"/>
    <property type="match status" value="1"/>
</dbReference>
<evidence type="ECO:0000256" key="3">
    <source>
        <dbReference type="ARBA" id="ARBA00023082"/>
    </source>
</evidence>
<dbReference type="SUPFAM" id="SSF88659">
    <property type="entry name" value="Sigma3 and sigma4 domains of RNA polymerase sigma factors"/>
    <property type="match status" value="1"/>
</dbReference>
<dbReference type="Proteomes" id="UP000777661">
    <property type="component" value="Unassembled WGS sequence"/>
</dbReference>
<feature type="domain" description="RNA polymerase sigma factor 70 region 4 type 2" evidence="5">
    <location>
        <begin position="102"/>
        <end position="154"/>
    </location>
</feature>
<keyword evidence="3" id="KW-0731">Sigma factor</keyword>
<keyword evidence="8" id="KW-1185">Reference proteome</keyword>
<dbReference type="InterPro" id="IPR013249">
    <property type="entry name" value="RNA_pol_sigma70_r4_t2"/>
</dbReference>
<dbReference type="CDD" id="cd06171">
    <property type="entry name" value="Sigma70_r4"/>
    <property type="match status" value="1"/>
</dbReference>
<evidence type="ECO:0000259" key="6">
    <source>
        <dbReference type="Pfam" id="PF22029"/>
    </source>
</evidence>
<evidence type="ECO:0000256" key="1">
    <source>
        <dbReference type="ARBA" id="ARBA00010641"/>
    </source>
</evidence>
<dbReference type="RefSeq" id="WP_065818345.1">
    <property type="nucleotide sequence ID" value="NZ_CBDDPV010000002.1"/>
</dbReference>
<evidence type="ECO:0000313" key="8">
    <source>
        <dbReference type="Proteomes" id="UP000777661"/>
    </source>
</evidence>
<dbReference type="Pfam" id="PF08281">
    <property type="entry name" value="Sigma70_r4_2"/>
    <property type="match status" value="1"/>
</dbReference>
<evidence type="ECO:0000259" key="5">
    <source>
        <dbReference type="Pfam" id="PF08281"/>
    </source>
</evidence>
<keyword evidence="2" id="KW-0805">Transcription regulation</keyword>
<evidence type="ECO:0000313" key="7">
    <source>
        <dbReference type="EMBL" id="MBY8918638.1"/>
    </source>
</evidence>
<dbReference type="InterPro" id="IPR013324">
    <property type="entry name" value="RNA_pol_sigma_r3/r4-like"/>
</dbReference>
<dbReference type="InterPro" id="IPR036388">
    <property type="entry name" value="WH-like_DNA-bd_sf"/>
</dbReference>
<dbReference type="InterPro" id="IPR039425">
    <property type="entry name" value="RNA_pol_sigma-70-like"/>
</dbReference>
<dbReference type="InterPro" id="IPR013325">
    <property type="entry name" value="RNA_pol_sigma_r2"/>
</dbReference>
<evidence type="ECO:0000256" key="4">
    <source>
        <dbReference type="ARBA" id="ARBA00023163"/>
    </source>
</evidence>
<comment type="similarity">
    <text evidence="1">Belongs to the sigma-70 factor family. ECF subfamily.</text>
</comment>
<name>A0ABS7RG67_9HYPH</name>
<feature type="domain" description="PhyR sigma2" evidence="6">
    <location>
        <begin position="9"/>
        <end position="62"/>
    </location>
</feature>
<evidence type="ECO:0000256" key="2">
    <source>
        <dbReference type="ARBA" id="ARBA00023015"/>
    </source>
</evidence>
<dbReference type="InterPro" id="IPR053866">
    <property type="entry name" value="PhyR_sigma2"/>
</dbReference>
<accession>A0ABS7RG67</accession>
<dbReference type="NCBIfam" id="TIGR02937">
    <property type="entry name" value="sigma70-ECF"/>
    <property type="match status" value="1"/>
</dbReference>
<sequence length="171" mass="19194">MDGKRKAIVGEIPGLRRYARALLRDADAADDLVQDCLERAFSRLDNWQTGTSPRRWLFTLMHNLFVDGVRARKRRSELVSDAAVDRPASVSAPEQNGMLDLRDVLDALQEISPERRAAILLVGVEGMSYAEAADVLDIPTGTLMSRVARGRQDLRDILDLARRRRILKAVE</sequence>
<proteinExistence type="inferred from homology"/>
<dbReference type="Gene3D" id="1.10.1740.10">
    <property type="match status" value="1"/>
</dbReference>
<dbReference type="InterPro" id="IPR014284">
    <property type="entry name" value="RNA_pol_sigma-70_dom"/>
</dbReference>
<organism evidence="7 8">
    <name type="scientific">Nitratireductor rhodophyticola</name>
    <dbReference type="NCBI Taxonomy" id="2854036"/>
    <lineage>
        <taxon>Bacteria</taxon>
        <taxon>Pseudomonadati</taxon>
        <taxon>Pseudomonadota</taxon>
        <taxon>Alphaproteobacteria</taxon>
        <taxon>Hyphomicrobiales</taxon>
        <taxon>Phyllobacteriaceae</taxon>
        <taxon>Nitratireductor</taxon>
    </lineage>
</organism>
<gene>
    <name evidence="7" type="ORF">KVG22_18685</name>
</gene>
<dbReference type="PANTHER" id="PTHR43133">
    <property type="entry name" value="RNA POLYMERASE ECF-TYPE SIGMA FACTO"/>
    <property type="match status" value="1"/>
</dbReference>